<dbReference type="PANTHER" id="PTHR47505">
    <property type="entry name" value="DNA UTILIZATION PROTEIN YHGH"/>
    <property type="match status" value="1"/>
</dbReference>
<dbReference type="AlphaFoldDB" id="A0A2H0QX57"/>
<evidence type="ECO:0000256" key="1">
    <source>
        <dbReference type="ARBA" id="ARBA00008007"/>
    </source>
</evidence>
<name>A0A2H0QX57_9BACT</name>
<dbReference type="Proteomes" id="UP000231333">
    <property type="component" value="Unassembled WGS sequence"/>
</dbReference>
<proteinExistence type="inferred from homology"/>
<evidence type="ECO:0000313" key="4">
    <source>
        <dbReference type="Proteomes" id="UP000231333"/>
    </source>
</evidence>
<gene>
    <name evidence="3" type="ORF">COV34_00255</name>
</gene>
<dbReference type="CDD" id="cd06223">
    <property type="entry name" value="PRTases_typeI"/>
    <property type="match status" value="1"/>
</dbReference>
<reference evidence="3 4" key="1">
    <citation type="submission" date="2017-09" db="EMBL/GenBank/DDBJ databases">
        <title>Depth-based differentiation of microbial function through sediment-hosted aquifers and enrichment of novel symbionts in the deep terrestrial subsurface.</title>
        <authorList>
            <person name="Probst A.J."/>
            <person name="Ladd B."/>
            <person name="Jarett J.K."/>
            <person name="Geller-Mcgrath D.E."/>
            <person name="Sieber C.M."/>
            <person name="Emerson J.B."/>
            <person name="Anantharaman K."/>
            <person name="Thomas B.C."/>
            <person name="Malmstrom R."/>
            <person name="Stieglmeier M."/>
            <person name="Klingl A."/>
            <person name="Woyke T."/>
            <person name="Ryan C.M."/>
            <person name="Banfield J.F."/>
        </authorList>
    </citation>
    <scope>NUCLEOTIDE SEQUENCE [LARGE SCALE GENOMIC DNA]</scope>
    <source>
        <strain evidence="3">CG10_big_fil_rev_8_21_14_0_10_42_12</strain>
    </source>
</reference>
<sequence>MHTHFKNGYSTLKRIANTIIDFIFPEPPVTKSVRAFTDVDFATLPQATTPQQEHVYSLWNYQNPLVKEIIWQIKFYENDALVRKTAPYLKDLIYTILFDDVLSESRSYIMIPIPISKQRRKERGYNQSEYIAQETCNLLNTTDITYNPSLLIKHKETKHQTGESRKSRLMCLKDSFKVTDANLLHGKNIILIDDVVTTGATLKEAVDTLRKSGARTIICFTLAH</sequence>
<accession>A0A2H0QX57</accession>
<dbReference type="InterPro" id="IPR051910">
    <property type="entry name" value="ComF/GntX_DNA_util-trans"/>
</dbReference>
<dbReference type="SUPFAM" id="SSF53271">
    <property type="entry name" value="PRTase-like"/>
    <property type="match status" value="1"/>
</dbReference>
<organism evidence="3 4">
    <name type="scientific">Candidatus Zambryskibacteria bacterium CG10_big_fil_rev_8_21_14_0_10_42_12</name>
    <dbReference type="NCBI Taxonomy" id="1975115"/>
    <lineage>
        <taxon>Bacteria</taxon>
        <taxon>Candidatus Zambryskiibacteriota</taxon>
    </lineage>
</organism>
<comment type="caution">
    <text evidence="3">The sequence shown here is derived from an EMBL/GenBank/DDBJ whole genome shotgun (WGS) entry which is preliminary data.</text>
</comment>
<dbReference type="Pfam" id="PF00156">
    <property type="entry name" value="Pribosyltran"/>
    <property type="match status" value="1"/>
</dbReference>
<dbReference type="InterPro" id="IPR000836">
    <property type="entry name" value="PRTase_dom"/>
</dbReference>
<evidence type="ECO:0000259" key="2">
    <source>
        <dbReference type="Pfam" id="PF00156"/>
    </source>
</evidence>
<dbReference type="PANTHER" id="PTHR47505:SF1">
    <property type="entry name" value="DNA UTILIZATION PROTEIN YHGH"/>
    <property type="match status" value="1"/>
</dbReference>
<protein>
    <recommendedName>
        <fullName evidence="2">Phosphoribosyltransferase domain-containing protein</fullName>
    </recommendedName>
</protein>
<dbReference type="InterPro" id="IPR029057">
    <property type="entry name" value="PRTase-like"/>
</dbReference>
<feature type="domain" description="Phosphoribosyltransferase" evidence="2">
    <location>
        <begin position="157"/>
        <end position="223"/>
    </location>
</feature>
<dbReference type="EMBL" id="PCXL01000006">
    <property type="protein sequence ID" value="PIR38859.1"/>
    <property type="molecule type" value="Genomic_DNA"/>
</dbReference>
<evidence type="ECO:0000313" key="3">
    <source>
        <dbReference type="EMBL" id="PIR38859.1"/>
    </source>
</evidence>
<comment type="similarity">
    <text evidence="1">Belongs to the ComF/GntX family.</text>
</comment>
<dbReference type="Gene3D" id="3.40.50.2020">
    <property type="match status" value="1"/>
</dbReference>